<sequence>MAMNFFAECFTVDRESMNCYICSMLRPVFEKSPDRESSILRIFTLLFSLSDKGRSELFIQMYIRPGIDFFTSRSFACRGVPHNMKTRNHSDGFAVLLLRVAKLLVGKLRWIFEVLHIRNSPTTAHFIPAIQQRGFAQRIPFIEVRLANLVIFYEEYQALELELERRQRQLRQRGIIYSRMKVFVRRKICSILREIYLTDDTATAKLTYFDSVLIN</sequence>
<evidence type="ECO:0000313" key="2">
    <source>
        <dbReference type="Proteomes" id="UP001163828"/>
    </source>
</evidence>
<comment type="caution">
    <text evidence="1">The sequence shown here is derived from an EMBL/GenBank/DDBJ whole genome shotgun (WGS) entry which is preliminary data.</text>
</comment>
<organism evidence="1 2">
    <name type="scientific">Lentinula boryana</name>
    <dbReference type="NCBI Taxonomy" id="40481"/>
    <lineage>
        <taxon>Eukaryota</taxon>
        <taxon>Fungi</taxon>
        <taxon>Dikarya</taxon>
        <taxon>Basidiomycota</taxon>
        <taxon>Agaricomycotina</taxon>
        <taxon>Agaricomycetes</taxon>
        <taxon>Agaricomycetidae</taxon>
        <taxon>Agaricales</taxon>
        <taxon>Marasmiineae</taxon>
        <taxon>Omphalotaceae</taxon>
        <taxon>Lentinula</taxon>
    </lineage>
</organism>
<gene>
    <name evidence="1" type="ORF">F5050DRAFT_1710802</name>
</gene>
<keyword evidence="2" id="KW-1185">Reference proteome</keyword>
<protein>
    <submittedName>
        <fullName evidence="1">Uncharacterized protein</fullName>
    </submittedName>
</protein>
<reference evidence="1" key="1">
    <citation type="submission" date="2022-08" db="EMBL/GenBank/DDBJ databases">
        <authorList>
            <consortium name="DOE Joint Genome Institute"/>
            <person name="Min B."/>
            <person name="Riley R."/>
            <person name="Sierra-Patev S."/>
            <person name="Naranjo-Ortiz M."/>
            <person name="Looney B."/>
            <person name="Konkel Z."/>
            <person name="Slot J.C."/>
            <person name="Sakamoto Y."/>
            <person name="Steenwyk J.L."/>
            <person name="Rokas A."/>
            <person name="Carro J."/>
            <person name="Camarero S."/>
            <person name="Ferreira P."/>
            <person name="Molpeceres G."/>
            <person name="Ruiz-Duenas F.J."/>
            <person name="Serrano A."/>
            <person name="Henrissat B."/>
            <person name="Drula E."/>
            <person name="Hughes K.W."/>
            <person name="Mata J.L."/>
            <person name="Ishikawa N.K."/>
            <person name="Vargas-Isla R."/>
            <person name="Ushijima S."/>
            <person name="Smith C.A."/>
            <person name="Ahrendt S."/>
            <person name="Andreopoulos W."/>
            <person name="He G."/>
            <person name="Labutti K."/>
            <person name="Lipzen A."/>
            <person name="Ng V."/>
            <person name="Sandor L."/>
            <person name="Barry K."/>
            <person name="Martinez A.T."/>
            <person name="Xiao Y."/>
            <person name="Gibbons J.G."/>
            <person name="Terashima K."/>
            <person name="Hibbett D.S."/>
            <person name="Grigoriev I.V."/>
        </authorList>
    </citation>
    <scope>NUCLEOTIDE SEQUENCE</scope>
    <source>
        <strain evidence="1">TFB10827</strain>
    </source>
</reference>
<proteinExistence type="predicted"/>
<dbReference type="Proteomes" id="UP001163828">
    <property type="component" value="Unassembled WGS sequence"/>
</dbReference>
<dbReference type="EMBL" id="MU790566">
    <property type="protein sequence ID" value="KAJ3998122.1"/>
    <property type="molecule type" value="Genomic_DNA"/>
</dbReference>
<name>A0ABQ8QHU0_9AGAR</name>
<accession>A0ABQ8QHU0</accession>
<evidence type="ECO:0000313" key="1">
    <source>
        <dbReference type="EMBL" id="KAJ3998122.1"/>
    </source>
</evidence>